<comment type="similarity">
    <text evidence="5">Belongs to the YqgF HJR family.</text>
</comment>
<evidence type="ECO:0000259" key="6">
    <source>
        <dbReference type="SMART" id="SM00732"/>
    </source>
</evidence>
<gene>
    <name evidence="7" type="primary">ruvX</name>
    <name evidence="7" type="ORF">ERJ67_03415</name>
</gene>
<dbReference type="InterPro" id="IPR005227">
    <property type="entry name" value="YqgF"/>
</dbReference>
<dbReference type="HAMAP" id="MF_00651">
    <property type="entry name" value="Nuclease_YqgF"/>
    <property type="match status" value="1"/>
</dbReference>
<dbReference type="PANTHER" id="PTHR33317">
    <property type="entry name" value="POLYNUCLEOTIDYL TRANSFERASE, RIBONUCLEASE H-LIKE SUPERFAMILY PROTEIN"/>
    <property type="match status" value="1"/>
</dbReference>
<reference evidence="7 8" key="1">
    <citation type="journal article" date="2019" name="mSystems">
        <title>Life at home and on the roam: Genomic adaptions reflect the dual lifestyle of an intracellular, facultative symbiont.</title>
        <authorList>
            <person name="Burgsdorf I."/>
        </authorList>
    </citation>
    <scope>NUCLEOTIDE SEQUENCE [LARGE SCALE GENOMIC DNA]</scope>
    <source>
        <strain evidence="7">277cV</strain>
    </source>
</reference>
<evidence type="ECO:0000256" key="3">
    <source>
        <dbReference type="ARBA" id="ARBA00022722"/>
    </source>
</evidence>
<dbReference type="InterPro" id="IPR012337">
    <property type="entry name" value="RNaseH-like_sf"/>
</dbReference>
<evidence type="ECO:0000256" key="2">
    <source>
        <dbReference type="ARBA" id="ARBA00022517"/>
    </source>
</evidence>
<keyword evidence="2 5" id="KW-0690">Ribosome biogenesis</keyword>
<dbReference type="GO" id="GO:0016788">
    <property type="term" value="F:hydrolase activity, acting on ester bonds"/>
    <property type="evidence" value="ECO:0007669"/>
    <property type="project" value="UniProtKB-UniRule"/>
</dbReference>
<dbReference type="CDD" id="cd16964">
    <property type="entry name" value="YqgF"/>
    <property type="match status" value="1"/>
</dbReference>
<accession>A0A524RPK9</accession>
<dbReference type="EC" id="3.1.-.-" evidence="5"/>
<proteinExistence type="inferred from homology"/>
<dbReference type="GO" id="GO:0004518">
    <property type="term" value="F:nuclease activity"/>
    <property type="evidence" value="ECO:0007669"/>
    <property type="project" value="UniProtKB-KW"/>
</dbReference>
<comment type="subcellular location">
    <subcellularLocation>
        <location evidence="5">Cytoplasm</location>
    </subcellularLocation>
</comment>
<dbReference type="GO" id="GO:0005829">
    <property type="term" value="C:cytosol"/>
    <property type="evidence" value="ECO:0007669"/>
    <property type="project" value="TreeGrafter"/>
</dbReference>
<keyword evidence="1 5" id="KW-0963">Cytoplasm</keyword>
<evidence type="ECO:0000256" key="5">
    <source>
        <dbReference type="HAMAP-Rule" id="MF_00651"/>
    </source>
</evidence>
<dbReference type="InterPro" id="IPR006641">
    <property type="entry name" value="YqgF/RNaseH-like_dom"/>
</dbReference>
<comment type="caution">
    <text evidence="7">The sequence shown here is derived from an EMBL/GenBank/DDBJ whole genome shotgun (WGS) entry which is preliminary data.</text>
</comment>
<dbReference type="GO" id="GO:0000967">
    <property type="term" value="P:rRNA 5'-end processing"/>
    <property type="evidence" value="ECO:0007669"/>
    <property type="project" value="UniProtKB-UniRule"/>
</dbReference>
<keyword evidence="3 5" id="KW-0540">Nuclease</keyword>
<evidence type="ECO:0000256" key="4">
    <source>
        <dbReference type="ARBA" id="ARBA00022801"/>
    </source>
</evidence>
<dbReference type="Proteomes" id="UP000317990">
    <property type="component" value="Unassembled WGS sequence"/>
</dbReference>
<dbReference type="SMART" id="SM00732">
    <property type="entry name" value="YqgFc"/>
    <property type="match status" value="1"/>
</dbReference>
<comment type="function">
    <text evidence="5">Could be a nuclease involved in processing of the 5'-end of pre-16S rRNA.</text>
</comment>
<dbReference type="InterPro" id="IPR037027">
    <property type="entry name" value="YqgF/RNaseH-like_dom_sf"/>
</dbReference>
<dbReference type="EMBL" id="SRMO01000050">
    <property type="protein sequence ID" value="TGG93705.1"/>
    <property type="molecule type" value="Genomic_DNA"/>
</dbReference>
<evidence type="ECO:0000313" key="7">
    <source>
        <dbReference type="EMBL" id="TGG93705.1"/>
    </source>
</evidence>
<sequence>MSARPCSALGLDVGRRRIGLAGCDPLGLTVTPLGAVARGLFQRDLSLLEPLIATRRVQVLVVGLPLRADGSEGSQCRHARRYGERLARHVSLPLVLVDERCSSWAAAQQPGLAGDRTGRLDSAAAALILAQWLSDGPDPVLVAAPTPSAAE</sequence>
<feature type="domain" description="YqgF/RNase H-like" evidence="6">
    <location>
        <begin position="6"/>
        <end position="106"/>
    </location>
</feature>
<evidence type="ECO:0000256" key="1">
    <source>
        <dbReference type="ARBA" id="ARBA00022490"/>
    </source>
</evidence>
<dbReference type="AlphaFoldDB" id="A0A524RPK9"/>
<protein>
    <recommendedName>
        <fullName evidence="5">Putative pre-16S rRNA nuclease</fullName>
        <ecNumber evidence="5">3.1.-.-</ecNumber>
    </recommendedName>
</protein>
<evidence type="ECO:0000313" key="8">
    <source>
        <dbReference type="Proteomes" id="UP000317990"/>
    </source>
</evidence>
<dbReference type="Gene3D" id="3.30.420.140">
    <property type="entry name" value="YqgF/RNase H-like domain"/>
    <property type="match status" value="1"/>
</dbReference>
<name>A0A524RPK9_9CHRO</name>
<dbReference type="NCBIfam" id="TIGR00250">
    <property type="entry name" value="RNAse_H_YqgF"/>
    <property type="match status" value="1"/>
</dbReference>
<dbReference type="Pfam" id="PF03652">
    <property type="entry name" value="RuvX"/>
    <property type="match status" value="1"/>
</dbReference>
<dbReference type="PANTHER" id="PTHR33317:SF4">
    <property type="entry name" value="POLYNUCLEOTIDYL TRANSFERASE, RIBONUCLEASE H-LIKE SUPERFAMILY PROTEIN"/>
    <property type="match status" value="1"/>
</dbReference>
<dbReference type="SUPFAM" id="SSF53098">
    <property type="entry name" value="Ribonuclease H-like"/>
    <property type="match status" value="1"/>
</dbReference>
<keyword evidence="4 5" id="KW-0378">Hydrolase</keyword>
<organism evidence="7 8">
    <name type="scientific">Aphanocapsa feldmannii 277cV</name>
    <dbReference type="NCBI Taxonomy" id="2507553"/>
    <lineage>
        <taxon>Bacteria</taxon>
        <taxon>Bacillati</taxon>
        <taxon>Cyanobacteriota</taxon>
        <taxon>Cyanophyceae</taxon>
        <taxon>Oscillatoriophycideae</taxon>
        <taxon>Chroococcales</taxon>
        <taxon>Microcystaceae</taxon>
        <taxon>Aphanocapsa</taxon>
    </lineage>
</organism>